<keyword evidence="8" id="KW-0325">Glycoprotein</keyword>
<dbReference type="EC" id="3.1.1.11" evidence="4 12"/>
<comment type="function">
    <text evidence="10">Acts in the modification of cell walls via demethylesterification of cell wall pectin.</text>
</comment>
<comment type="pathway">
    <text evidence="2 12">Glycan metabolism; pectin degradation; 2-dehydro-3-deoxy-D-gluconate from pectin: step 1/5.</text>
</comment>
<keyword evidence="7 12" id="KW-0063">Aspartyl esterase</keyword>
<evidence type="ECO:0000256" key="6">
    <source>
        <dbReference type="ARBA" id="ARBA00022801"/>
    </source>
</evidence>
<dbReference type="Pfam" id="PF01095">
    <property type="entry name" value="Pectinesterase"/>
    <property type="match status" value="2"/>
</dbReference>
<dbReference type="GO" id="GO:0030599">
    <property type="term" value="F:pectinesterase activity"/>
    <property type="evidence" value="ECO:0007669"/>
    <property type="project" value="UniProtKB-UniRule"/>
</dbReference>
<comment type="catalytic activity">
    <reaction evidence="9 12">
        <text>[(1-&gt;4)-alpha-D-galacturonosyl methyl ester](n) + n H2O = [(1-&gt;4)-alpha-D-galacturonosyl](n) + n methanol + n H(+)</text>
        <dbReference type="Rhea" id="RHEA:22380"/>
        <dbReference type="Rhea" id="RHEA-COMP:14570"/>
        <dbReference type="Rhea" id="RHEA-COMP:14573"/>
        <dbReference type="ChEBI" id="CHEBI:15377"/>
        <dbReference type="ChEBI" id="CHEBI:15378"/>
        <dbReference type="ChEBI" id="CHEBI:17790"/>
        <dbReference type="ChEBI" id="CHEBI:140522"/>
        <dbReference type="ChEBI" id="CHEBI:140523"/>
        <dbReference type="EC" id="3.1.1.11"/>
    </reaction>
</comment>
<dbReference type="Gene3D" id="2.160.20.10">
    <property type="entry name" value="Single-stranded right-handed beta-helix, Pectin lyase-like"/>
    <property type="match status" value="3"/>
</dbReference>
<evidence type="ECO:0000256" key="7">
    <source>
        <dbReference type="ARBA" id="ARBA00023085"/>
    </source>
</evidence>
<comment type="subcellular location">
    <subcellularLocation>
        <location evidence="1">Secreted</location>
        <location evidence="1">Cell wall</location>
    </subcellularLocation>
</comment>
<keyword evidence="12" id="KW-0732">Signal</keyword>
<dbReference type="PANTHER" id="PTHR31321">
    <property type="entry name" value="ACYL-COA THIOESTER HYDROLASE YBHC-RELATED"/>
    <property type="match status" value="1"/>
</dbReference>
<dbReference type="SUPFAM" id="SSF51126">
    <property type="entry name" value="Pectin lyase-like"/>
    <property type="match status" value="2"/>
</dbReference>
<dbReference type="FunFam" id="2.160.20.10:FF:000013">
    <property type="entry name" value="Pectinesterase"/>
    <property type="match status" value="1"/>
</dbReference>
<evidence type="ECO:0000313" key="14">
    <source>
        <dbReference type="EMBL" id="QCE07257.1"/>
    </source>
</evidence>
<comment type="similarity">
    <text evidence="3">Belongs to the pectinesterase family.</text>
</comment>
<evidence type="ECO:0000256" key="5">
    <source>
        <dbReference type="ARBA" id="ARBA00022512"/>
    </source>
</evidence>
<reference evidence="14 15" key="1">
    <citation type="submission" date="2019-04" db="EMBL/GenBank/DDBJ databases">
        <title>An improved genome assembly and genetic linkage map for asparagus bean, Vigna unguiculata ssp. sesquipedialis.</title>
        <authorList>
            <person name="Xia Q."/>
            <person name="Zhang R."/>
            <person name="Dong Y."/>
        </authorList>
    </citation>
    <scope>NUCLEOTIDE SEQUENCE [LARGE SCALE GENOMIC DNA]</scope>
    <source>
        <tissue evidence="14">Leaf</tissue>
    </source>
</reference>
<dbReference type="AlphaFoldDB" id="A0A4D6N5L8"/>
<feature type="domain" description="Pectinesterase catalytic" evidence="13">
    <location>
        <begin position="42"/>
        <end position="130"/>
    </location>
</feature>
<evidence type="ECO:0000256" key="12">
    <source>
        <dbReference type="RuleBase" id="RU000589"/>
    </source>
</evidence>
<keyword evidence="15" id="KW-1185">Reference proteome</keyword>
<accession>A0A4D6N5L8</accession>
<organism evidence="14 15">
    <name type="scientific">Vigna unguiculata</name>
    <name type="common">Cowpea</name>
    <dbReference type="NCBI Taxonomy" id="3917"/>
    <lineage>
        <taxon>Eukaryota</taxon>
        <taxon>Viridiplantae</taxon>
        <taxon>Streptophyta</taxon>
        <taxon>Embryophyta</taxon>
        <taxon>Tracheophyta</taxon>
        <taxon>Spermatophyta</taxon>
        <taxon>Magnoliopsida</taxon>
        <taxon>eudicotyledons</taxon>
        <taxon>Gunneridae</taxon>
        <taxon>Pentapetalae</taxon>
        <taxon>rosids</taxon>
        <taxon>fabids</taxon>
        <taxon>Fabales</taxon>
        <taxon>Fabaceae</taxon>
        <taxon>Papilionoideae</taxon>
        <taxon>50 kb inversion clade</taxon>
        <taxon>NPAAA clade</taxon>
        <taxon>indigoferoid/millettioid clade</taxon>
        <taxon>Phaseoleae</taxon>
        <taxon>Vigna</taxon>
    </lineage>
</organism>
<evidence type="ECO:0000256" key="9">
    <source>
        <dbReference type="ARBA" id="ARBA00047928"/>
    </source>
</evidence>
<dbReference type="GO" id="GO:0045490">
    <property type="term" value="P:pectin catabolic process"/>
    <property type="evidence" value="ECO:0007669"/>
    <property type="project" value="UniProtKB-UniRule"/>
</dbReference>
<dbReference type="GO" id="GO:0042545">
    <property type="term" value="P:cell wall modification"/>
    <property type="evidence" value="ECO:0007669"/>
    <property type="project" value="UniProtKB-UniRule"/>
</dbReference>
<evidence type="ECO:0000256" key="11">
    <source>
        <dbReference type="PROSITE-ProRule" id="PRU10040"/>
    </source>
</evidence>
<proteinExistence type="inferred from homology"/>
<protein>
    <recommendedName>
        <fullName evidence="4 12">Pectinesterase</fullName>
        <ecNumber evidence="4 12">3.1.1.11</ecNumber>
    </recommendedName>
</protein>
<evidence type="ECO:0000256" key="10">
    <source>
        <dbReference type="ARBA" id="ARBA00057335"/>
    </source>
</evidence>
<evidence type="ECO:0000256" key="4">
    <source>
        <dbReference type="ARBA" id="ARBA00013229"/>
    </source>
</evidence>
<dbReference type="InterPro" id="IPR000070">
    <property type="entry name" value="Pectinesterase_cat"/>
</dbReference>
<evidence type="ECO:0000256" key="2">
    <source>
        <dbReference type="ARBA" id="ARBA00005184"/>
    </source>
</evidence>
<dbReference type="PROSITE" id="PS00503">
    <property type="entry name" value="PECTINESTERASE_2"/>
    <property type="match status" value="1"/>
</dbReference>
<evidence type="ECO:0000256" key="3">
    <source>
        <dbReference type="ARBA" id="ARBA00008891"/>
    </source>
</evidence>
<sequence length="492" mass="53465">MELLTREIILCIVVILISSSGICTAVDCGGPEFSSTIVVDKSNTSPNFTSIQAAIDSIPTSNSKWVKIQINAGIYKEKVNIPVDKPCIFIKGQGADVTTITYDDYSEITTSSTFSSFSNNLVASDITFQDCVLNVTSLGCITAQARNVSSDPSGFVFEGGSVIGSGNEDSLLGRGYRHCSRVIFYKMNLSIDKSNTPPNFASIQAAIDSIPTSNSKWVKIQINAGTYKEMVNIPVDKPCIFIQGQGADVTTITYDDHSAVNTSATFSAFSNNVVASDITFLNSYGLETLENLIIHNISYGIRTPSVAARISGDKCAFYNCNFIGFQDTVWDELGRHYFKNCMIEGAVDFIFGDGQSYYQDCVLNATALGCITAQARNVSSDPSGFVFEGGSVIGSSNGDSLLGRGYRYCSRVIFYKMDLGSVVRPVGWDAWNAKDNVTCLFYSEIGCTGPGSSTSQRVPWEKNLTDTDFNNNFSLSVFINQDGWLTQLPQKK</sequence>
<dbReference type="PANTHER" id="PTHR31321:SF120">
    <property type="entry name" value="PECTINESTERASE 52-RELATED"/>
    <property type="match status" value="1"/>
</dbReference>
<evidence type="ECO:0000256" key="8">
    <source>
        <dbReference type="ARBA" id="ARBA00023180"/>
    </source>
</evidence>
<dbReference type="EMBL" id="CP039353">
    <property type="protein sequence ID" value="QCE07257.1"/>
    <property type="molecule type" value="Genomic_DNA"/>
</dbReference>
<evidence type="ECO:0000256" key="1">
    <source>
        <dbReference type="ARBA" id="ARBA00004191"/>
    </source>
</evidence>
<dbReference type="UniPathway" id="UPA00545">
    <property type="reaction ID" value="UER00823"/>
</dbReference>
<dbReference type="Proteomes" id="UP000501690">
    <property type="component" value="Linkage Group LG9"/>
</dbReference>
<dbReference type="InterPro" id="IPR012334">
    <property type="entry name" value="Pectin_lyas_fold"/>
</dbReference>
<keyword evidence="5" id="KW-0134">Cell wall</keyword>
<name>A0A4D6N5L8_VIGUN</name>
<evidence type="ECO:0000313" key="15">
    <source>
        <dbReference type="Proteomes" id="UP000501690"/>
    </source>
</evidence>
<dbReference type="InterPro" id="IPR033131">
    <property type="entry name" value="Pectinesterase_Asp_AS"/>
</dbReference>
<feature type="signal peptide" evidence="12">
    <location>
        <begin position="1"/>
        <end position="25"/>
    </location>
</feature>
<keyword evidence="5" id="KW-0964">Secreted</keyword>
<feature type="chain" id="PRO_5019882428" description="Pectinesterase" evidence="12">
    <location>
        <begin position="26"/>
        <end position="492"/>
    </location>
</feature>
<gene>
    <name evidence="14" type="ORF">DEO72_LG9g2274</name>
</gene>
<feature type="active site" evidence="11">
    <location>
        <position position="348"/>
    </location>
</feature>
<keyword evidence="6 12" id="KW-0378">Hydrolase</keyword>
<dbReference type="InterPro" id="IPR011050">
    <property type="entry name" value="Pectin_lyase_fold/virulence"/>
</dbReference>
<evidence type="ECO:0000259" key="13">
    <source>
        <dbReference type="Pfam" id="PF01095"/>
    </source>
</evidence>
<feature type="domain" description="Pectinesterase catalytic" evidence="13">
    <location>
        <begin position="199"/>
        <end position="481"/>
    </location>
</feature>